<evidence type="ECO:0000313" key="3">
    <source>
        <dbReference type="Proteomes" id="UP001597227"/>
    </source>
</evidence>
<evidence type="ECO:0000313" key="2">
    <source>
        <dbReference type="EMBL" id="MFD1778250.1"/>
    </source>
</evidence>
<organism evidence="2 3">
    <name type="scientific">Fredinandcohnia salidurans</name>
    <dbReference type="NCBI Taxonomy" id="2595041"/>
    <lineage>
        <taxon>Bacteria</taxon>
        <taxon>Bacillati</taxon>
        <taxon>Bacillota</taxon>
        <taxon>Bacilli</taxon>
        <taxon>Bacillales</taxon>
        <taxon>Bacillaceae</taxon>
        <taxon>Fredinandcohnia</taxon>
    </lineage>
</organism>
<dbReference type="InterPro" id="IPR025055">
    <property type="entry name" value="Ena_core"/>
</dbReference>
<sequence>MKRCHDFCDCNDCCGKHKDFKKESCDFVKDKICCEWCVPPGQTRDVYVAAGVHVFASGFISVNCDGESSVQVRFLKDSAPVAGPFTVSGGGCMTFTAANFNRIQVTCPSVAGSVPNGDDDFCSGKICITPRYQVKCDSHEHEDCGCH</sequence>
<reference evidence="3" key="1">
    <citation type="journal article" date="2019" name="Int. J. Syst. Evol. Microbiol.">
        <title>The Global Catalogue of Microorganisms (GCM) 10K type strain sequencing project: providing services to taxonomists for standard genome sequencing and annotation.</title>
        <authorList>
            <consortium name="The Broad Institute Genomics Platform"/>
            <consortium name="The Broad Institute Genome Sequencing Center for Infectious Disease"/>
            <person name="Wu L."/>
            <person name="Ma J."/>
        </authorList>
    </citation>
    <scope>NUCLEOTIDE SEQUENCE [LARGE SCALE GENOMIC DNA]</scope>
    <source>
        <strain evidence="3">CCUG 15531</strain>
    </source>
</reference>
<name>A0ABW4MPC0_9BACI</name>
<evidence type="ECO:0000259" key="1">
    <source>
        <dbReference type="Pfam" id="PF13157"/>
    </source>
</evidence>
<dbReference type="Pfam" id="PF13157">
    <property type="entry name" value="Enas"/>
    <property type="match status" value="1"/>
</dbReference>
<proteinExistence type="predicted"/>
<comment type="caution">
    <text evidence="2">The sequence shown here is derived from an EMBL/GenBank/DDBJ whole genome shotgun (WGS) entry which is preliminary data.</text>
</comment>
<dbReference type="RefSeq" id="WP_304212954.1">
    <property type="nucleotide sequence ID" value="NZ_JBHUEK010000008.1"/>
</dbReference>
<gene>
    <name evidence="2" type="ORF">ACFSFW_06180</name>
</gene>
<keyword evidence="3" id="KW-1185">Reference proteome</keyword>
<accession>A0ABW4MPC0</accession>
<feature type="domain" description="Endospore appendages core" evidence="1">
    <location>
        <begin position="16"/>
        <end position="134"/>
    </location>
</feature>
<dbReference type="Proteomes" id="UP001597227">
    <property type="component" value="Unassembled WGS sequence"/>
</dbReference>
<protein>
    <submittedName>
        <fullName evidence="2">S-Ena type endospore appendage</fullName>
    </submittedName>
</protein>
<dbReference type="EMBL" id="JBHUEK010000008">
    <property type="protein sequence ID" value="MFD1778250.1"/>
    <property type="molecule type" value="Genomic_DNA"/>
</dbReference>